<keyword evidence="3" id="KW-1185">Reference proteome</keyword>
<dbReference type="Gramene" id="Os04t0128550-00">
    <property type="protein sequence ID" value="Os04t0128550-00"/>
    <property type="gene ID" value="Os04g0128550"/>
</dbReference>
<reference evidence="3" key="1">
    <citation type="journal article" date="2005" name="Nature">
        <title>The map-based sequence of the rice genome.</title>
        <authorList>
            <consortium name="International rice genome sequencing project (IRGSP)"/>
            <person name="Matsumoto T."/>
            <person name="Wu J."/>
            <person name="Kanamori H."/>
            <person name="Katayose Y."/>
            <person name="Fujisawa M."/>
            <person name="Namiki N."/>
            <person name="Mizuno H."/>
            <person name="Yamamoto K."/>
            <person name="Antonio B.A."/>
            <person name="Baba T."/>
            <person name="Sakata K."/>
            <person name="Nagamura Y."/>
            <person name="Aoki H."/>
            <person name="Arikawa K."/>
            <person name="Arita K."/>
            <person name="Bito T."/>
            <person name="Chiden Y."/>
            <person name="Fujitsuka N."/>
            <person name="Fukunaka R."/>
            <person name="Hamada M."/>
            <person name="Harada C."/>
            <person name="Hayashi A."/>
            <person name="Hijishita S."/>
            <person name="Honda M."/>
            <person name="Hosokawa S."/>
            <person name="Ichikawa Y."/>
            <person name="Idonuma A."/>
            <person name="Iijima M."/>
            <person name="Ikeda M."/>
            <person name="Ikeno M."/>
            <person name="Ito K."/>
            <person name="Ito S."/>
            <person name="Ito T."/>
            <person name="Ito Y."/>
            <person name="Ito Y."/>
            <person name="Iwabuchi A."/>
            <person name="Kamiya K."/>
            <person name="Karasawa W."/>
            <person name="Kurita K."/>
            <person name="Katagiri S."/>
            <person name="Kikuta A."/>
            <person name="Kobayashi H."/>
            <person name="Kobayashi N."/>
            <person name="Machita K."/>
            <person name="Maehara T."/>
            <person name="Masukawa M."/>
            <person name="Mizubayashi T."/>
            <person name="Mukai Y."/>
            <person name="Nagasaki H."/>
            <person name="Nagata Y."/>
            <person name="Naito S."/>
            <person name="Nakashima M."/>
            <person name="Nakama Y."/>
            <person name="Nakamichi Y."/>
            <person name="Nakamura M."/>
            <person name="Meguro A."/>
            <person name="Negishi M."/>
            <person name="Ohta I."/>
            <person name="Ohta T."/>
            <person name="Okamoto M."/>
            <person name="Ono N."/>
            <person name="Saji S."/>
            <person name="Sakaguchi M."/>
            <person name="Sakai K."/>
            <person name="Shibata M."/>
            <person name="Shimokawa T."/>
            <person name="Song J."/>
            <person name="Takazaki Y."/>
            <person name="Terasawa K."/>
            <person name="Tsugane M."/>
            <person name="Tsuji K."/>
            <person name="Ueda S."/>
            <person name="Waki K."/>
            <person name="Yamagata H."/>
            <person name="Yamamoto M."/>
            <person name="Yamamoto S."/>
            <person name="Yamane H."/>
            <person name="Yoshiki S."/>
            <person name="Yoshihara R."/>
            <person name="Yukawa K."/>
            <person name="Zhong H."/>
            <person name="Yano M."/>
            <person name="Yuan Q."/>
            <person name="Ouyang S."/>
            <person name="Liu J."/>
            <person name="Jones K.M."/>
            <person name="Gansberger K."/>
            <person name="Moffat K."/>
            <person name="Hill J."/>
            <person name="Bera J."/>
            <person name="Fadrosh D."/>
            <person name="Jin S."/>
            <person name="Johri S."/>
            <person name="Kim M."/>
            <person name="Overton L."/>
            <person name="Reardon M."/>
            <person name="Tsitrin T."/>
            <person name="Vuong H."/>
            <person name="Weaver B."/>
            <person name="Ciecko A."/>
            <person name="Tallon L."/>
            <person name="Jackson J."/>
            <person name="Pai G."/>
            <person name="Aken S.V."/>
            <person name="Utterback T."/>
            <person name="Reidmuller S."/>
            <person name="Feldblyum T."/>
            <person name="Hsiao J."/>
            <person name="Zismann V."/>
            <person name="Iobst S."/>
            <person name="de Vazeille A.R."/>
            <person name="Buell C.R."/>
            <person name="Ying K."/>
            <person name="Li Y."/>
            <person name="Lu T."/>
            <person name="Huang Y."/>
            <person name="Zhao Q."/>
            <person name="Feng Q."/>
            <person name="Zhang L."/>
            <person name="Zhu J."/>
            <person name="Weng Q."/>
            <person name="Mu J."/>
            <person name="Lu Y."/>
            <person name="Fan D."/>
            <person name="Liu Y."/>
            <person name="Guan J."/>
            <person name="Zhang Y."/>
            <person name="Yu S."/>
            <person name="Liu X."/>
            <person name="Zhang Y."/>
            <person name="Hong G."/>
            <person name="Han B."/>
            <person name="Choisne N."/>
            <person name="Demange N."/>
            <person name="Orjeda G."/>
            <person name="Samain S."/>
            <person name="Cattolico L."/>
            <person name="Pelletier E."/>
            <person name="Couloux A."/>
            <person name="Segurens B."/>
            <person name="Wincker P."/>
            <person name="D'Hont A."/>
            <person name="Scarpelli C."/>
            <person name="Weissenbach J."/>
            <person name="Salanoubat M."/>
            <person name="Quetier F."/>
            <person name="Yu Y."/>
            <person name="Kim H.R."/>
            <person name="Rambo T."/>
            <person name="Currie J."/>
            <person name="Collura K."/>
            <person name="Luo M."/>
            <person name="Yang T."/>
            <person name="Ammiraju J.S.S."/>
            <person name="Engler F."/>
            <person name="Soderlund C."/>
            <person name="Wing R.A."/>
            <person name="Palmer L.E."/>
            <person name="de la Bastide M."/>
            <person name="Spiegel L."/>
            <person name="Nascimento L."/>
            <person name="Zutavern T."/>
            <person name="O'Shaughnessy A."/>
            <person name="Dike S."/>
            <person name="Dedhia N."/>
            <person name="Preston R."/>
            <person name="Balija V."/>
            <person name="McCombie W.R."/>
            <person name="Chow T."/>
            <person name="Chen H."/>
            <person name="Chung M."/>
            <person name="Chen C."/>
            <person name="Shaw J."/>
            <person name="Wu H."/>
            <person name="Hsiao K."/>
            <person name="Chao Y."/>
            <person name="Chu M."/>
            <person name="Cheng C."/>
            <person name="Hour A."/>
            <person name="Lee P."/>
            <person name="Lin S."/>
            <person name="Lin Y."/>
            <person name="Liou J."/>
            <person name="Liu S."/>
            <person name="Hsing Y."/>
            <person name="Raghuvanshi S."/>
            <person name="Mohanty A."/>
            <person name="Bharti A.K."/>
            <person name="Gaur A."/>
            <person name="Gupta V."/>
            <person name="Kumar D."/>
            <person name="Ravi V."/>
            <person name="Vij S."/>
            <person name="Kapur A."/>
            <person name="Khurana P."/>
            <person name="Khurana P."/>
            <person name="Khurana J.P."/>
            <person name="Tyagi A.K."/>
            <person name="Gaikwad K."/>
            <person name="Singh A."/>
            <person name="Dalal V."/>
            <person name="Srivastava S."/>
            <person name="Dixit A."/>
            <person name="Pal A.K."/>
            <person name="Ghazi I.A."/>
            <person name="Yadav M."/>
            <person name="Pandit A."/>
            <person name="Bhargava A."/>
            <person name="Sureshbabu K."/>
            <person name="Batra K."/>
            <person name="Sharma T.R."/>
            <person name="Mohapatra T."/>
            <person name="Singh N.K."/>
            <person name="Messing J."/>
            <person name="Nelson A.B."/>
            <person name="Fuks G."/>
            <person name="Kavchok S."/>
            <person name="Keizer G."/>
            <person name="Linton E."/>
            <person name="Llaca V."/>
            <person name="Song R."/>
            <person name="Tanyolac B."/>
            <person name="Young S."/>
            <person name="Ho-Il K."/>
            <person name="Hahn J.H."/>
            <person name="Sangsakoo G."/>
            <person name="Vanavichit A."/>
            <person name="de Mattos Luiz.A.T."/>
            <person name="Zimmer P.D."/>
            <person name="Malone G."/>
            <person name="Dellagostin O."/>
            <person name="de Oliveira A.C."/>
            <person name="Bevan M."/>
            <person name="Bancroft I."/>
            <person name="Minx P."/>
            <person name="Cordum H."/>
            <person name="Wilson R."/>
            <person name="Cheng Z."/>
            <person name="Jin W."/>
            <person name="Jiang J."/>
            <person name="Leong S.A."/>
            <person name="Iwama H."/>
            <person name="Gojobori T."/>
            <person name="Itoh T."/>
            <person name="Niimura Y."/>
            <person name="Fujii Y."/>
            <person name="Habara T."/>
            <person name="Sakai H."/>
            <person name="Sato Y."/>
            <person name="Wilson G."/>
            <person name="Kumar K."/>
            <person name="McCouch S."/>
            <person name="Juretic N."/>
            <person name="Hoen D."/>
            <person name="Wright S."/>
            <person name="Bruskiewich R."/>
            <person name="Bureau T."/>
            <person name="Miyao A."/>
            <person name="Hirochika H."/>
            <person name="Nishikawa T."/>
            <person name="Kadowaki K."/>
            <person name="Sugiura M."/>
            <person name="Burr B."/>
            <person name="Sasaki T."/>
        </authorList>
    </citation>
    <scope>NUCLEOTIDE SEQUENCE [LARGE SCALE GENOMIC DNA]</scope>
    <source>
        <strain evidence="3">cv. Nipponbare</strain>
    </source>
</reference>
<protein>
    <submittedName>
        <fullName evidence="2">Os04g0128550 protein</fullName>
    </submittedName>
</protein>
<gene>
    <name evidence="2" type="ordered locus">Os04g0128550</name>
    <name evidence="2" type="ORF">OSNPB_040128550</name>
</gene>
<reference evidence="2 3" key="3">
    <citation type="journal article" date="2013" name="Rice">
        <title>Improvement of the Oryza sativa Nipponbare reference genome using next generation sequence and optical map data.</title>
        <authorList>
            <person name="Kawahara Y."/>
            <person name="de la Bastide M."/>
            <person name="Hamilton J.P."/>
            <person name="Kanamori H."/>
            <person name="McCombie W.R."/>
            <person name="Ouyang S."/>
            <person name="Schwartz D.C."/>
            <person name="Tanaka T."/>
            <person name="Wu J."/>
            <person name="Zhou S."/>
            <person name="Childs K.L."/>
            <person name="Davidson R.M."/>
            <person name="Lin H."/>
            <person name="Quesada-Ocampo L."/>
            <person name="Vaillancourt B."/>
            <person name="Sakai H."/>
            <person name="Lee S.S."/>
            <person name="Kim J."/>
            <person name="Numa H."/>
            <person name="Itoh T."/>
            <person name="Buell C.R."/>
            <person name="Matsumoto T."/>
        </authorList>
    </citation>
    <scope>NUCLEOTIDE SEQUENCE [LARGE SCALE GENOMIC DNA]</scope>
    <source>
        <strain evidence="3">cv. Nipponbare</strain>
    </source>
</reference>
<feature type="region of interest" description="Disordered" evidence="1">
    <location>
        <begin position="21"/>
        <end position="65"/>
    </location>
</feature>
<name>A0A0P0W6A8_ORYSJ</name>
<evidence type="ECO:0000313" key="3">
    <source>
        <dbReference type="Proteomes" id="UP000059680"/>
    </source>
</evidence>
<accession>A0A0P0W6A8</accession>
<reference evidence="2 3" key="2">
    <citation type="journal article" date="2013" name="Plant Cell Physiol.">
        <title>Rice Annotation Project Database (RAP-DB): an integrative and interactive database for rice genomics.</title>
        <authorList>
            <person name="Sakai H."/>
            <person name="Lee S.S."/>
            <person name="Tanaka T."/>
            <person name="Numa H."/>
            <person name="Kim J."/>
            <person name="Kawahara Y."/>
            <person name="Wakimoto H."/>
            <person name="Yang C.C."/>
            <person name="Iwamoto M."/>
            <person name="Abe T."/>
            <person name="Yamada Y."/>
            <person name="Muto A."/>
            <person name="Inokuchi H."/>
            <person name="Ikemura T."/>
            <person name="Matsumoto T."/>
            <person name="Sasaki T."/>
            <person name="Itoh T."/>
        </authorList>
    </citation>
    <scope>NUCLEOTIDE SEQUENCE [LARGE SCALE GENOMIC DNA]</scope>
    <source>
        <strain evidence="3">cv. Nipponbare</strain>
    </source>
</reference>
<proteinExistence type="predicted"/>
<feature type="region of interest" description="Disordered" evidence="1">
    <location>
        <begin position="93"/>
        <end position="116"/>
    </location>
</feature>
<sequence>RPERRPHHVEEVVLLRQVHAATRRRRPLELAHQRRHEEPDVRHRHPHARARPPPRPERHHPHLLRPRHRAHSLRLAAGHEPLRPELLRIPPSLAVPPDVPDHEVHPRAAARHRHGR</sequence>
<dbReference type="Proteomes" id="UP000059680">
    <property type="component" value="Chromosome 4"/>
</dbReference>
<dbReference type="InParanoid" id="A0A0P0W6A8"/>
<dbReference type="PaxDb" id="39947-A0A0P0W6A8"/>
<feature type="compositionally biased region" description="Basic residues" evidence="1">
    <location>
        <begin position="42"/>
        <end position="65"/>
    </location>
</feature>
<dbReference type="EMBL" id="AP014960">
    <property type="protein sequence ID" value="BAS87692.1"/>
    <property type="molecule type" value="Genomic_DNA"/>
</dbReference>
<evidence type="ECO:0000313" key="2">
    <source>
        <dbReference type="EMBL" id="BAS87692.1"/>
    </source>
</evidence>
<dbReference type="AlphaFoldDB" id="A0A0P0W6A8"/>
<evidence type="ECO:0000256" key="1">
    <source>
        <dbReference type="SAM" id="MobiDB-lite"/>
    </source>
</evidence>
<feature type="non-terminal residue" evidence="2">
    <location>
        <position position="1"/>
    </location>
</feature>
<organism evidence="2 3">
    <name type="scientific">Oryza sativa subsp. japonica</name>
    <name type="common">Rice</name>
    <dbReference type="NCBI Taxonomy" id="39947"/>
    <lineage>
        <taxon>Eukaryota</taxon>
        <taxon>Viridiplantae</taxon>
        <taxon>Streptophyta</taxon>
        <taxon>Embryophyta</taxon>
        <taxon>Tracheophyta</taxon>
        <taxon>Spermatophyta</taxon>
        <taxon>Magnoliopsida</taxon>
        <taxon>Liliopsida</taxon>
        <taxon>Poales</taxon>
        <taxon>Poaceae</taxon>
        <taxon>BOP clade</taxon>
        <taxon>Oryzoideae</taxon>
        <taxon>Oryzeae</taxon>
        <taxon>Oryzinae</taxon>
        <taxon>Oryza</taxon>
        <taxon>Oryza sativa</taxon>
    </lineage>
</organism>
<feature type="compositionally biased region" description="Basic and acidic residues" evidence="1">
    <location>
        <begin position="27"/>
        <end position="41"/>
    </location>
</feature>